<feature type="non-terminal residue" evidence="1">
    <location>
        <position position="167"/>
    </location>
</feature>
<evidence type="ECO:0000313" key="2">
    <source>
        <dbReference type="Proteomes" id="UP000189670"/>
    </source>
</evidence>
<organism evidence="1 2">
    <name type="scientific">Candidatus Magnetoglobus multicellularis str. Araruama</name>
    <dbReference type="NCBI Taxonomy" id="890399"/>
    <lineage>
        <taxon>Bacteria</taxon>
        <taxon>Pseudomonadati</taxon>
        <taxon>Thermodesulfobacteriota</taxon>
        <taxon>Desulfobacteria</taxon>
        <taxon>Desulfobacterales</taxon>
        <taxon>Desulfobacteraceae</taxon>
        <taxon>Candidatus Magnetoglobus</taxon>
    </lineage>
</organism>
<reference evidence="2" key="1">
    <citation type="submission" date="2012-11" db="EMBL/GenBank/DDBJ databases">
        <authorList>
            <person name="Lucero-Rivera Y.E."/>
            <person name="Tovar-Ramirez D."/>
        </authorList>
    </citation>
    <scope>NUCLEOTIDE SEQUENCE [LARGE SCALE GENOMIC DNA]</scope>
    <source>
        <strain evidence="2">Araruama</strain>
    </source>
</reference>
<name>A0A1V1P348_9BACT</name>
<protein>
    <submittedName>
        <fullName evidence="1">Uncharacterized protein</fullName>
    </submittedName>
</protein>
<sequence length="167" mass="19041">MQIHFIWIRLATIPENIQTYDTNEFKWIISLNPHGNIGTPEPRTSIIRWNPDHFSELGNYQMQSGYDQGEIVVSDMRTITEYPVTGGDSVNYYTVIWSPEQVESIHISTNAGWNLVSIPLIPDDNHLEYLFPDAVVAYEYTNGTYVHVKQLEPGKATGSNYMGLIMS</sequence>
<gene>
    <name evidence="1" type="ORF">OMM_09828</name>
</gene>
<dbReference type="Proteomes" id="UP000189670">
    <property type="component" value="Unassembled WGS sequence"/>
</dbReference>
<proteinExistence type="predicted"/>
<accession>A0A1V1P348</accession>
<evidence type="ECO:0000313" key="1">
    <source>
        <dbReference type="EMBL" id="ETR69176.1"/>
    </source>
</evidence>
<dbReference type="EMBL" id="ATBP01000716">
    <property type="protein sequence ID" value="ETR69176.1"/>
    <property type="molecule type" value="Genomic_DNA"/>
</dbReference>
<dbReference type="AlphaFoldDB" id="A0A1V1P348"/>
<comment type="caution">
    <text evidence="1">The sequence shown here is derived from an EMBL/GenBank/DDBJ whole genome shotgun (WGS) entry which is preliminary data.</text>
</comment>